<proteinExistence type="inferred from homology"/>
<dbReference type="Pfam" id="PF16499">
    <property type="entry name" value="Melibiase_2"/>
    <property type="match status" value="2"/>
</dbReference>
<dbReference type="OMA" id="FNCEVEP"/>
<evidence type="ECO:0000313" key="12">
    <source>
        <dbReference type="Proteomes" id="UP000070544"/>
    </source>
</evidence>
<feature type="region of interest" description="Disordered" evidence="8">
    <location>
        <begin position="482"/>
        <end position="510"/>
    </location>
</feature>
<dbReference type="GO" id="GO:0005975">
    <property type="term" value="P:carbohydrate metabolic process"/>
    <property type="evidence" value="ECO:0007669"/>
    <property type="project" value="InterPro"/>
</dbReference>
<evidence type="ECO:0000256" key="6">
    <source>
        <dbReference type="ARBA" id="ARBA00023295"/>
    </source>
</evidence>
<dbReference type="PRINTS" id="PR00740">
    <property type="entry name" value="GLHYDRLASE27"/>
</dbReference>
<dbReference type="Pfam" id="PF17801">
    <property type="entry name" value="Melibiase_C"/>
    <property type="match status" value="1"/>
</dbReference>
<dbReference type="PANTHER" id="PTHR11452:SF75">
    <property type="entry name" value="ALPHA-GALACTOSIDASE MEL1"/>
    <property type="match status" value="1"/>
</dbReference>
<dbReference type="InterPro" id="IPR000111">
    <property type="entry name" value="Glyco_hydro_27/36_CS"/>
</dbReference>
<dbReference type="GO" id="GO:0004557">
    <property type="term" value="F:alpha-galactosidase activity"/>
    <property type="evidence" value="ECO:0007669"/>
    <property type="project" value="UniProtKB-EC"/>
</dbReference>
<evidence type="ECO:0000256" key="5">
    <source>
        <dbReference type="ARBA" id="ARBA00022801"/>
    </source>
</evidence>
<dbReference type="EC" id="3.2.1.22" evidence="3 7"/>
<evidence type="ECO:0000256" key="1">
    <source>
        <dbReference type="ARBA" id="ARBA00001255"/>
    </source>
</evidence>
<dbReference type="InterPro" id="IPR013785">
    <property type="entry name" value="Aldolase_TIM"/>
</dbReference>
<sequence>MPLFSGLLILFALLTAETQAKHDGLAQTPPMGWNSWNRFGCNINETLAREIADSMVAEGYLEAGYQYLNLDDCWQISRDPVSNKIAADPKTFPSGIKALADYVHAKGLKLGLYSDAGVMTCASRPGSLGFEEIDAATYAEWGVDYLKYDNCHTNGVPFLERFTAMSRALDSQTRPIVFSICEWGMNSPWSGWGRELGHSWRTTPDICDKFDDGVPGGEPGILARVSGAFETLVSVLGIKPIIWDIAPKILPARLVEILAHSRCSVMTLLDMNAELTQFAGPGGWNDPDMLEVGNGNMSYEEYKTHFLFWAALKSPLLLGSDLRNWGKQYAEMVKHEEVIRVNQDPLGRSVKRLKITRNGDREEIWGGPLAKDGAGRSRAVLVLLNRGRTSVQNYELPFSTIEEAFGEVADHQITTSDYQIRDTWERRDIGVYNGGEGPPLKTSLGSHCAVMLVVTRIDGANIVQPTRAAAPTMPTFQYGRNAIEAPENTSSASGSSRTYRSGGLTYSTSN</sequence>
<keyword evidence="7" id="KW-1015">Disulfide bond</keyword>
<feature type="compositionally biased region" description="Low complexity" evidence="8">
    <location>
        <begin position="489"/>
        <end position="503"/>
    </location>
</feature>
<evidence type="ECO:0000256" key="9">
    <source>
        <dbReference type="SAM" id="SignalP"/>
    </source>
</evidence>
<dbReference type="PANTHER" id="PTHR11452">
    <property type="entry name" value="ALPHA-GALACTOSIDASE/ALPHA-N-ACETYLGALACTOSAMINIDASE"/>
    <property type="match status" value="1"/>
</dbReference>
<dbReference type="PROSITE" id="PS00512">
    <property type="entry name" value="ALPHA_GALACTOSIDASE"/>
    <property type="match status" value="1"/>
</dbReference>
<dbReference type="CDD" id="cd14792">
    <property type="entry name" value="GH27"/>
    <property type="match status" value="1"/>
</dbReference>
<accession>A0A139AIU6</accession>
<dbReference type="OrthoDB" id="5795902at2759"/>
<evidence type="ECO:0000256" key="3">
    <source>
        <dbReference type="ARBA" id="ARBA00012755"/>
    </source>
</evidence>
<organism evidence="11 12">
    <name type="scientific">Gonapodya prolifera (strain JEL478)</name>
    <name type="common">Monoblepharis prolifera</name>
    <dbReference type="NCBI Taxonomy" id="1344416"/>
    <lineage>
        <taxon>Eukaryota</taxon>
        <taxon>Fungi</taxon>
        <taxon>Fungi incertae sedis</taxon>
        <taxon>Chytridiomycota</taxon>
        <taxon>Chytridiomycota incertae sedis</taxon>
        <taxon>Monoblepharidomycetes</taxon>
        <taxon>Monoblepharidales</taxon>
        <taxon>Gonapodyaceae</taxon>
        <taxon>Gonapodya</taxon>
    </lineage>
</organism>
<keyword evidence="12" id="KW-1185">Reference proteome</keyword>
<reference evidence="11 12" key="1">
    <citation type="journal article" date="2015" name="Genome Biol. Evol.">
        <title>Phylogenomic analyses indicate that early fungi evolved digesting cell walls of algal ancestors of land plants.</title>
        <authorList>
            <person name="Chang Y."/>
            <person name="Wang S."/>
            <person name="Sekimoto S."/>
            <person name="Aerts A.L."/>
            <person name="Choi C."/>
            <person name="Clum A."/>
            <person name="LaButti K.M."/>
            <person name="Lindquist E.A."/>
            <person name="Yee Ngan C."/>
            <person name="Ohm R.A."/>
            <person name="Salamov A.A."/>
            <person name="Grigoriev I.V."/>
            <person name="Spatafora J.W."/>
            <person name="Berbee M.L."/>
        </authorList>
    </citation>
    <scope>NUCLEOTIDE SEQUENCE [LARGE SCALE GENOMIC DNA]</scope>
    <source>
        <strain evidence="11 12">JEL478</strain>
    </source>
</reference>
<feature type="chain" id="PRO_5007296202" description="Alpha-galactosidase" evidence="9">
    <location>
        <begin position="21"/>
        <end position="510"/>
    </location>
</feature>
<comment type="similarity">
    <text evidence="2 7">Belongs to the glycosyl hydrolase 27 family.</text>
</comment>
<evidence type="ECO:0000256" key="8">
    <source>
        <dbReference type="SAM" id="MobiDB-lite"/>
    </source>
</evidence>
<dbReference type="EMBL" id="KQ965754">
    <property type="protein sequence ID" value="KXS16373.1"/>
    <property type="molecule type" value="Genomic_DNA"/>
</dbReference>
<gene>
    <name evidence="11" type="ORF">M427DRAFT_55791</name>
</gene>
<dbReference type="Gene3D" id="2.60.40.1180">
    <property type="entry name" value="Golgi alpha-mannosidase II"/>
    <property type="match status" value="1"/>
</dbReference>
<dbReference type="SUPFAM" id="SSF51011">
    <property type="entry name" value="Glycosyl hydrolase domain"/>
    <property type="match status" value="1"/>
</dbReference>
<keyword evidence="5 7" id="KW-0378">Hydrolase</keyword>
<dbReference type="Proteomes" id="UP000070544">
    <property type="component" value="Unassembled WGS sequence"/>
</dbReference>
<evidence type="ECO:0000256" key="4">
    <source>
        <dbReference type="ARBA" id="ARBA00022729"/>
    </source>
</evidence>
<dbReference type="InterPro" id="IPR041233">
    <property type="entry name" value="Melibiase_C"/>
</dbReference>
<dbReference type="InterPro" id="IPR002241">
    <property type="entry name" value="Glyco_hydro_27"/>
</dbReference>
<comment type="catalytic activity">
    <reaction evidence="1 7">
        <text>Hydrolysis of terminal, non-reducing alpha-D-galactose residues in alpha-D-galactosides, including galactose oligosaccharides, galactomannans and galactolipids.</text>
        <dbReference type="EC" id="3.2.1.22"/>
    </reaction>
</comment>
<dbReference type="SUPFAM" id="SSF51445">
    <property type="entry name" value="(Trans)glycosidases"/>
    <property type="match status" value="1"/>
</dbReference>
<evidence type="ECO:0000259" key="10">
    <source>
        <dbReference type="Pfam" id="PF17801"/>
    </source>
</evidence>
<dbReference type="Gene3D" id="3.20.20.70">
    <property type="entry name" value="Aldolase class I"/>
    <property type="match status" value="2"/>
</dbReference>
<dbReference type="AlphaFoldDB" id="A0A139AIU6"/>
<keyword evidence="4 9" id="KW-0732">Signal</keyword>
<dbReference type="InterPro" id="IPR017853">
    <property type="entry name" value="GH"/>
</dbReference>
<protein>
    <recommendedName>
        <fullName evidence="3 7">Alpha-galactosidase</fullName>
        <ecNumber evidence="3 7">3.2.1.22</ecNumber>
    </recommendedName>
    <alternativeName>
        <fullName evidence="7">Melibiase</fullName>
    </alternativeName>
</protein>
<evidence type="ECO:0000256" key="2">
    <source>
        <dbReference type="ARBA" id="ARBA00009743"/>
    </source>
</evidence>
<dbReference type="InterPro" id="IPR013780">
    <property type="entry name" value="Glyco_hydro_b"/>
</dbReference>
<dbReference type="STRING" id="1344416.A0A139AIU6"/>
<feature type="signal peptide" evidence="9">
    <location>
        <begin position="1"/>
        <end position="20"/>
    </location>
</feature>
<name>A0A139AIU6_GONPJ</name>
<keyword evidence="6 7" id="KW-0326">Glycosidase</keyword>
<evidence type="ECO:0000313" key="11">
    <source>
        <dbReference type="EMBL" id="KXS16373.1"/>
    </source>
</evidence>
<evidence type="ECO:0000256" key="7">
    <source>
        <dbReference type="RuleBase" id="RU361168"/>
    </source>
</evidence>
<feature type="domain" description="Alpha galactosidase C-terminal" evidence="10">
    <location>
        <begin position="363"/>
        <end position="453"/>
    </location>
</feature>